<evidence type="ECO:0000313" key="3">
    <source>
        <dbReference type="EMBL" id="CRG97403.1"/>
    </source>
</evidence>
<dbReference type="VEuPathDB" id="PlasmoDB:PGAL8A_00497800"/>
<dbReference type="OrthoDB" id="6475849at2759"/>
<feature type="chain" id="PRO_5012294787" evidence="2">
    <location>
        <begin position="23"/>
        <end position="294"/>
    </location>
</feature>
<name>A0A1J1H1J0_PLAGA</name>
<feature type="compositionally biased region" description="Basic and acidic residues" evidence="1">
    <location>
        <begin position="178"/>
        <end position="221"/>
    </location>
</feature>
<dbReference type="Proteomes" id="UP000220797">
    <property type="component" value="Unassembled WGS sequence"/>
</dbReference>
<dbReference type="EMBL" id="CVMV01000101">
    <property type="protein sequence ID" value="CRG97403.1"/>
    <property type="molecule type" value="Genomic_DNA"/>
</dbReference>
<protein>
    <submittedName>
        <fullName evidence="3">Fam-g protein</fullName>
    </submittedName>
</protein>
<proteinExistence type="predicted"/>
<comment type="caution">
    <text evidence="3">The sequence shown here is derived from an EMBL/GenBank/DDBJ whole genome shotgun (WGS) entry which is preliminary data.</text>
</comment>
<keyword evidence="2" id="KW-0732">Signal</keyword>
<dbReference type="GeneID" id="39733511"/>
<keyword evidence="4" id="KW-1185">Reference proteome</keyword>
<dbReference type="AlphaFoldDB" id="A0A1J1H1J0"/>
<evidence type="ECO:0000256" key="1">
    <source>
        <dbReference type="SAM" id="MobiDB-lite"/>
    </source>
</evidence>
<feature type="region of interest" description="Disordered" evidence="1">
    <location>
        <begin position="178"/>
        <end position="261"/>
    </location>
</feature>
<evidence type="ECO:0000256" key="2">
    <source>
        <dbReference type="SAM" id="SignalP"/>
    </source>
</evidence>
<gene>
    <name evidence="3" type="ORF">PGAL8A_00497800</name>
</gene>
<evidence type="ECO:0000313" key="4">
    <source>
        <dbReference type="Proteomes" id="UP000220797"/>
    </source>
</evidence>
<reference evidence="3" key="1">
    <citation type="submission" date="2015-04" db="EMBL/GenBank/DDBJ databases">
        <authorList>
            <consortium name="Pathogen Informatics"/>
        </authorList>
    </citation>
    <scope>NUCLEOTIDE SEQUENCE [LARGE SCALE GENOMIC DNA]</scope>
    <source>
        <strain evidence="3">8A</strain>
    </source>
</reference>
<organism evidence="3 4">
    <name type="scientific">Plasmodium gallinaceum</name>
    <dbReference type="NCBI Taxonomy" id="5849"/>
    <lineage>
        <taxon>Eukaryota</taxon>
        <taxon>Sar</taxon>
        <taxon>Alveolata</taxon>
        <taxon>Apicomplexa</taxon>
        <taxon>Aconoidasida</taxon>
        <taxon>Haemosporida</taxon>
        <taxon>Plasmodiidae</taxon>
        <taxon>Plasmodium</taxon>
        <taxon>Plasmodium (Haemamoeba)</taxon>
    </lineage>
</organism>
<feature type="compositionally biased region" description="Basic and acidic residues" evidence="1">
    <location>
        <begin position="228"/>
        <end position="260"/>
    </location>
</feature>
<accession>A0A1J1H1J0</accession>
<sequence>MKTLTLCLKITTFLLLIWMYQCFYNCDSYKTFIYKNILQTKNELKYGRVLAEGHIAGKKQTNAEGCLEERPLDNKKNICKDPDLYKDPYNYWRKVMIPQFWDRFIKETREMDSKSKLRKWNDEFNNISNTKVNDLYSISRRRNIPNEEKIKKIDSIMRELNSEFEKFLFECKKEMTGDKTESESKKDMTDNKTESESVKEMIDNKTESASKNEVTDNKTETESMNEMIENKTESESKKEITDNKTESESNKEITDNKTESESMIEVGINKIKSYKLNICKFFTKRLDNLYENKN</sequence>
<dbReference type="RefSeq" id="XP_028530205.1">
    <property type="nucleotide sequence ID" value="XM_028673787.1"/>
</dbReference>
<feature type="signal peptide" evidence="2">
    <location>
        <begin position="1"/>
        <end position="22"/>
    </location>
</feature>